<feature type="region of interest" description="Disordered" evidence="1">
    <location>
        <begin position="1"/>
        <end position="31"/>
    </location>
</feature>
<proteinExistence type="predicted"/>
<name>A0A817A7L9_BRANA</name>
<sequence>MKSKQRKTTKQTLTNETGTEQEGSTVATNPREMRPQTLLDAWCLQHPRYPLKFCFTKEREPINEYCGKISLSKSESKGVARRNLIEDITSRAIIVATDQLGKTRQECKWKSQVNNNGIRGILSVGCDF</sequence>
<feature type="compositionally biased region" description="Polar residues" evidence="1">
    <location>
        <begin position="10"/>
        <end position="28"/>
    </location>
</feature>
<dbReference type="Proteomes" id="UP001295469">
    <property type="component" value="Chromosome A08"/>
</dbReference>
<dbReference type="EMBL" id="HG994362">
    <property type="protein sequence ID" value="CAF2252775.1"/>
    <property type="molecule type" value="Genomic_DNA"/>
</dbReference>
<evidence type="ECO:0000313" key="2">
    <source>
        <dbReference type="EMBL" id="CAF2252775.1"/>
    </source>
</evidence>
<organism evidence="2">
    <name type="scientific">Brassica napus</name>
    <name type="common">Rape</name>
    <dbReference type="NCBI Taxonomy" id="3708"/>
    <lineage>
        <taxon>Eukaryota</taxon>
        <taxon>Viridiplantae</taxon>
        <taxon>Streptophyta</taxon>
        <taxon>Embryophyta</taxon>
        <taxon>Tracheophyta</taxon>
        <taxon>Spermatophyta</taxon>
        <taxon>Magnoliopsida</taxon>
        <taxon>eudicotyledons</taxon>
        <taxon>Gunneridae</taxon>
        <taxon>Pentapetalae</taxon>
        <taxon>rosids</taxon>
        <taxon>malvids</taxon>
        <taxon>Brassicales</taxon>
        <taxon>Brassicaceae</taxon>
        <taxon>Brassiceae</taxon>
        <taxon>Brassica</taxon>
    </lineage>
</organism>
<evidence type="ECO:0000256" key="1">
    <source>
        <dbReference type="SAM" id="MobiDB-lite"/>
    </source>
</evidence>
<reference evidence="2" key="1">
    <citation type="submission" date="2021-01" db="EMBL/GenBank/DDBJ databases">
        <authorList>
            <consortium name="Genoscope - CEA"/>
            <person name="William W."/>
        </authorList>
    </citation>
    <scope>NUCLEOTIDE SEQUENCE</scope>
</reference>
<dbReference type="AlphaFoldDB" id="A0A817A7L9"/>
<gene>
    <name evidence="2" type="ORF">DARMORV10_A08P25900.1</name>
</gene>
<protein>
    <submittedName>
        <fullName evidence="2">(rape) hypothetical protein</fullName>
    </submittedName>
</protein>
<accession>A0A817A7L9</accession>